<protein>
    <recommendedName>
        <fullName evidence="3">Porin</fullName>
    </recommendedName>
</protein>
<evidence type="ECO:0000313" key="2">
    <source>
        <dbReference type="Proteomes" id="UP001144805"/>
    </source>
</evidence>
<dbReference type="Gene3D" id="2.40.160.10">
    <property type="entry name" value="Porin"/>
    <property type="match status" value="1"/>
</dbReference>
<dbReference type="InterPro" id="IPR023614">
    <property type="entry name" value="Porin_dom_sf"/>
</dbReference>
<dbReference type="Proteomes" id="UP001144805">
    <property type="component" value="Unassembled WGS sequence"/>
</dbReference>
<accession>A0A9X3E1D9</accession>
<evidence type="ECO:0000313" key="1">
    <source>
        <dbReference type="EMBL" id="MCX5569936.1"/>
    </source>
</evidence>
<reference evidence="1" key="1">
    <citation type="submission" date="2022-11" db="EMBL/GenBank/DDBJ databases">
        <title>Biodiversity and phylogenetic relationships of bacteria.</title>
        <authorList>
            <person name="Machado R.A.R."/>
            <person name="Bhat A."/>
            <person name="Loulou A."/>
            <person name="Kallel S."/>
        </authorList>
    </citation>
    <scope>NUCLEOTIDE SEQUENCE</scope>
    <source>
        <strain evidence="1">K-TC2</strain>
    </source>
</reference>
<dbReference type="SUPFAM" id="SSF56935">
    <property type="entry name" value="Porins"/>
    <property type="match status" value="1"/>
</dbReference>
<keyword evidence="2" id="KW-1185">Reference proteome</keyword>
<comment type="caution">
    <text evidence="1">The sequence shown here is derived from an EMBL/GenBank/DDBJ whole genome shotgun (WGS) entry which is preliminary data.</text>
</comment>
<evidence type="ECO:0008006" key="3">
    <source>
        <dbReference type="Google" id="ProtNLM"/>
    </source>
</evidence>
<dbReference type="RefSeq" id="WP_266338903.1">
    <property type="nucleotide sequence ID" value="NZ_JAPKNK010000004.1"/>
</dbReference>
<name>A0A9X3E1D9_9HYPH</name>
<dbReference type="EMBL" id="JAPKNK010000004">
    <property type="protein sequence ID" value="MCX5569936.1"/>
    <property type="molecule type" value="Genomic_DNA"/>
</dbReference>
<sequence length="337" mass="36399">MVRLSGQVNMGYLGYDDGQQSYGNFVDNDNSSTRARIQLFSSPNFDWRFEAIFEVEYQPLASNVVSQLDDRPEWSFDQGDIRKAEAAISNKSYGKLWLGQGSMASDGTAEVDKSGTTVIAYASVSDTAGGYFFRAPGGALSDVTVGDAFNDYDGLSRKFRIRYDTPTFGGFGVQVSYGYDWLVSDPKPMYDVAATYAGTFGDVEVASAVGLSRNDQNESTRFDGSFSALHKPSGISVTVAAGEQDAAGPTGYYGYAKLGYEHAFFDAGSTAFSIDYYLGSDIANASSDSSSIGIAAVQNVDAANLKLWLLWRTYSYDEASLSFDRGQAIFGGALVKF</sequence>
<gene>
    <name evidence="1" type="ORF">OSH07_12085</name>
</gene>
<organism evidence="1 2">
    <name type="scientific">Kaistia nematophila</name>
    <dbReference type="NCBI Taxonomy" id="2994654"/>
    <lineage>
        <taxon>Bacteria</taxon>
        <taxon>Pseudomonadati</taxon>
        <taxon>Pseudomonadota</taxon>
        <taxon>Alphaproteobacteria</taxon>
        <taxon>Hyphomicrobiales</taxon>
        <taxon>Kaistiaceae</taxon>
        <taxon>Kaistia</taxon>
    </lineage>
</organism>
<dbReference type="AlphaFoldDB" id="A0A9X3E1D9"/>
<proteinExistence type="predicted"/>